<dbReference type="Proteomes" id="UP000027980">
    <property type="component" value="Plasmid pT1"/>
</dbReference>
<reference evidence="1 2" key="1">
    <citation type="submission" date="2014-07" db="EMBL/GenBank/DDBJ databases">
        <title>Complete genome sequence of a moderately halophilic bacterium Terribacillus aidingensis MP602, isolated from Cryptomeria fortunei in Tianmu mountain in China.</title>
        <authorList>
            <person name="Wang Y."/>
            <person name="Lu P."/>
            <person name="Zhang L."/>
        </authorList>
    </citation>
    <scope>NUCLEOTIDE SEQUENCE [LARGE SCALE GENOMIC DNA]</scope>
    <source>
        <strain evidence="1 2">MP602</strain>
        <plasmid evidence="1 2">pT1</plasmid>
    </source>
</reference>
<evidence type="ECO:0000313" key="2">
    <source>
        <dbReference type="Proteomes" id="UP000027980"/>
    </source>
</evidence>
<keyword evidence="1" id="KW-0614">Plasmid</keyword>
<dbReference type="KEGG" id="tap:GZ22_18595"/>
<sequence>MYAKFDLQNIHSRFFEDYHYEIGNRIFDELKIEIEKTLENFISVNGSIDATKLKDNWFPTVDADIFLSHSHADRDKAITLAGWLYKELGLRVFIDSSVWGYANDLLKTIDKAYCLNDDQKTYNYDKRNYSTSHVHTMLTTALVNMIDNSECLFFLNTPNSINVSDVVESKTSSPWIFMELETSKMIRRLKPIRLEPLKKAFAQESAFPKFDYRVDFKDMNHVDESVLSDWRKKFTVTRSEIHALDILYDHFGIIQEQTIINE</sequence>
<organism evidence="1 2">
    <name type="scientific">Terribacillus saccharophilus</name>
    <dbReference type="NCBI Taxonomy" id="361277"/>
    <lineage>
        <taxon>Bacteria</taxon>
        <taxon>Bacillati</taxon>
        <taxon>Bacillota</taxon>
        <taxon>Bacilli</taxon>
        <taxon>Bacillales</taxon>
        <taxon>Bacillaceae</taxon>
        <taxon>Terribacillus</taxon>
    </lineage>
</organism>
<proteinExistence type="predicted"/>
<name>A0A075LVD5_9BACI</name>
<dbReference type="EMBL" id="CP008877">
    <property type="protein sequence ID" value="AIF68433.1"/>
    <property type="molecule type" value="Genomic_DNA"/>
</dbReference>
<evidence type="ECO:0008006" key="3">
    <source>
        <dbReference type="Google" id="ProtNLM"/>
    </source>
</evidence>
<dbReference type="GeneID" id="34223378"/>
<accession>A0A075LVD5</accession>
<geneLocation type="plasmid" evidence="1 2">
    <name>pT1</name>
</geneLocation>
<protein>
    <recommendedName>
        <fullName evidence="3">TIR domain-containing protein</fullName>
    </recommendedName>
</protein>
<dbReference type="HOGENOM" id="CLU_069133_0_0_9"/>
<dbReference type="AlphaFoldDB" id="A0A075LVD5"/>
<dbReference type="RefSeq" id="WP_041592348.1">
    <property type="nucleotide sequence ID" value="NZ_CP008877.1"/>
</dbReference>
<gene>
    <name evidence="1" type="ORF">GZ22_18595</name>
</gene>
<evidence type="ECO:0000313" key="1">
    <source>
        <dbReference type="EMBL" id="AIF68433.1"/>
    </source>
</evidence>